<name>A0AAQ3SXT3_PASNO</name>
<evidence type="ECO:0000256" key="1">
    <source>
        <dbReference type="SAM" id="MobiDB-lite"/>
    </source>
</evidence>
<dbReference type="EMBL" id="CP144747">
    <property type="protein sequence ID" value="WVZ62873.1"/>
    <property type="molecule type" value="Genomic_DNA"/>
</dbReference>
<feature type="region of interest" description="Disordered" evidence="1">
    <location>
        <begin position="1"/>
        <end position="70"/>
    </location>
</feature>
<protein>
    <submittedName>
        <fullName evidence="2">Uncharacterized protein</fullName>
    </submittedName>
</protein>
<feature type="compositionally biased region" description="Polar residues" evidence="1">
    <location>
        <begin position="20"/>
        <end position="29"/>
    </location>
</feature>
<reference evidence="2 3" key="1">
    <citation type="submission" date="2024-02" db="EMBL/GenBank/DDBJ databases">
        <title>High-quality chromosome-scale genome assembly of Pensacola bahiagrass (Paspalum notatum Flugge var. saurae).</title>
        <authorList>
            <person name="Vega J.M."/>
            <person name="Podio M."/>
            <person name="Orjuela J."/>
            <person name="Siena L.A."/>
            <person name="Pessino S.C."/>
            <person name="Combes M.C."/>
            <person name="Mariac C."/>
            <person name="Albertini E."/>
            <person name="Pupilli F."/>
            <person name="Ortiz J.P.A."/>
            <person name="Leblanc O."/>
        </authorList>
    </citation>
    <scope>NUCLEOTIDE SEQUENCE [LARGE SCALE GENOMIC DNA]</scope>
    <source>
        <strain evidence="2">R1</strain>
        <tissue evidence="2">Leaf</tissue>
    </source>
</reference>
<proteinExistence type="predicted"/>
<accession>A0AAQ3SXT3</accession>
<evidence type="ECO:0000313" key="3">
    <source>
        <dbReference type="Proteomes" id="UP001341281"/>
    </source>
</evidence>
<sequence>MDRSLGSSESFSRSYPAVSTKGSFGQNTEGLPPSHKVVAATPHSGGSRKTYNHTHTKISVHAGTENRQGK</sequence>
<organism evidence="2 3">
    <name type="scientific">Paspalum notatum var. saurae</name>
    <dbReference type="NCBI Taxonomy" id="547442"/>
    <lineage>
        <taxon>Eukaryota</taxon>
        <taxon>Viridiplantae</taxon>
        <taxon>Streptophyta</taxon>
        <taxon>Embryophyta</taxon>
        <taxon>Tracheophyta</taxon>
        <taxon>Spermatophyta</taxon>
        <taxon>Magnoliopsida</taxon>
        <taxon>Liliopsida</taxon>
        <taxon>Poales</taxon>
        <taxon>Poaceae</taxon>
        <taxon>PACMAD clade</taxon>
        <taxon>Panicoideae</taxon>
        <taxon>Andropogonodae</taxon>
        <taxon>Paspaleae</taxon>
        <taxon>Paspalinae</taxon>
        <taxon>Paspalum</taxon>
    </lineage>
</organism>
<evidence type="ECO:0000313" key="2">
    <source>
        <dbReference type="EMBL" id="WVZ62873.1"/>
    </source>
</evidence>
<dbReference type="Proteomes" id="UP001341281">
    <property type="component" value="Chromosome 03"/>
</dbReference>
<feature type="compositionally biased region" description="Low complexity" evidence="1">
    <location>
        <begin position="1"/>
        <end position="14"/>
    </location>
</feature>
<gene>
    <name evidence="2" type="ORF">U9M48_012565</name>
</gene>
<dbReference type="AlphaFoldDB" id="A0AAQ3SXT3"/>
<keyword evidence="3" id="KW-1185">Reference proteome</keyword>